<evidence type="ECO:0000313" key="1">
    <source>
        <dbReference type="EMBL" id="SEQ63282.1"/>
    </source>
</evidence>
<dbReference type="Proteomes" id="UP000182360">
    <property type="component" value="Unassembled WGS sequence"/>
</dbReference>
<dbReference type="RefSeq" id="WP_074644408.1">
    <property type="nucleotide sequence ID" value="NZ_FOFU01000007.1"/>
</dbReference>
<accession>A0A1H9HM23</accession>
<reference evidence="1 2" key="1">
    <citation type="submission" date="2016-10" db="EMBL/GenBank/DDBJ databases">
        <authorList>
            <person name="de Groot N.N."/>
        </authorList>
    </citation>
    <scope>NUCLEOTIDE SEQUENCE [LARGE SCALE GENOMIC DNA]</scope>
    <source>
        <strain evidence="1 2">B25</strain>
    </source>
</reference>
<dbReference type="OrthoDB" id="9841303at2"/>
<dbReference type="EMBL" id="FOFU01000007">
    <property type="protein sequence ID" value="SEQ63282.1"/>
    <property type="molecule type" value="Genomic_DNA"/>
</dbReference>
<organism evidence="1 2">
    <name type="scientific">Treponema bryantii</name>
    <dbReference type="NCBI Taxonomy" id="163"/>
    <lineage>
        <taxon>Bacteria</taxon>
        <taxon>Pseudomonadati</taxon>
        <taxon>Spirochaetota</taxon>
        <taxon>Spirochaetia</taxon>
        <taxon>Spirochaetales</taxon>
        <taxon>Treponemataceae</taxon>
        <taxon>Treponema</taxon>
    </lineage>
</organism>
<name>A0A1H9HM23_9SPIR</name>
<evidence type="ECO:0000313" key="2">
    <source>
        <dbReference type="Proteomes" id="UP000182360"/>
    </source>
</evidence>
<protein>
    <submittedName>
        <fullName evidence="1">Uncharacterized protein</fullName>
    </submittedName>
</protein>
<keyword evidence="2" id="KW-1185">Reference proteome</keyword>
<sequence>MNGKISIIQKDEAYSYDELSFIEENICPLITDKNQQTAVNEILKNLKEAIENKKTSAAIFFMPQTTFNIFSLLQGDNSICKIQKEDIEALNNTFESIDNCNQPIFKHFKKKLKILNEYLQEGNSVSPTVIAADNFSDIKIK</sequence>
<gene>
    <name evidence="1" type="ORF">SAMN04487977_10763</name>
</gene>
<dbReference type="AlphaFoldDB" id="A0A1H9HM23"/>
<proteinExistence type="predicted"/>